<evidence type="ECO:0000256" key="4">
    <source>
        <dbReference type="SAM" id="MobiDB-lite"/>
    </source>
</evidence>
<dbReference type="Gene3D" id="3.30.559.10">
    <property type="entry name" value="Chloramphenicol acetyltransferase-like domain"/>
    <property type="match status" value="4"/>
</dbReference>
<comment type="caution">
    <text evidence="5">The sequence shown here is derived from an EMBL/GenBank/DDBJ whole genome shotgun (WGS) entry which is preliminary data.</text>
</comment>
<evidence type="ECO:0000256" key="1">
    <source>
        <dbReference type="ARBA" id="ARBA00009861"/>
    </source>
</evidence>
<comment type="similarity">
    <text evidence="1">Belongs to the plant acyltransferase family.</text>
</comment>
<evidence type="ECO:0008006" key="7">
    <source>
        <dbReference type="Google" id="ProtNLM"/>
    </source>
</evidence>
<feature type="compositionally biased region" description="Polar residues" evidence="4">
    <location>
        <begin position="199"/>
        <end position="219"/>
    </location>
</feature>
<evidence type="ECO:0000313" key="5">
    <source>
        <dbReference type="EMBL" id="KAL0916730.1"/>
    </source>
</evidence>
<proteinExistence type="inferred from homology"/>
<dbReference type="PANTHER" id="PTHR31642:SF138">
    <property type="entry name" value="PUTRESCINE HYDROXYCINNAMOYLTRANSFERASE 1"/>
    <property type="match status" value="1"/>
</dbReference>
<dbReference type="Pfam" id="PF02458">
    <property type="entry name" value="Transferase"/>
    <property type="match status" value="2"/>
</dbReference>
<sequence length="878" mass="96088">MGGYPPIEILEKGLVIPSEETPAEEIWLSNLDHLVARAHTPTVYFYRRPLDDAGFFSPEGLKAALARALVPFYPLAGRLVSGADGRLCIRCTAEGVLFVVARSEASVDDFGDFAPSGEIRRLLVPFADSADEVDPPLVMFQLTFFRCGGVCLGAAVHHTAADGLGALHFVNSWARITHTSSHIPIPPTIDRTVLRARSPPSTSSSHIEYSQSHLPPSSTHPPFTSAILKLSHHNLSLIKTSPANNNPKLPLSTFKAVVSHIWRSACKARGLEPSIPTRLYMTADARSRLRPPLPASYLGNAIFRVSAEATAREISDFGAAAKIDAATKRIDDEFVRSLIDYLEEKVDEVGVRKGGWVMPETDLWVISWLGLPIYEADFGWGKPIYMGRACLQFGGLVYIVPSSPEEAEGGLSVLIAMEEQNMERFKKVFYEEIGRAGMGVYPTIEILEKGLVVPSEETPAKEIWLSNLDLLATRRHTPTVYFYRRSLEDDGFFSPETLKASLARALVPFYPLAGRLVSGADGRPWIQCTAEGALFVVAKSESVVEDFGDFAPSDEFRRLLVPCVDGADEADMPLVLLQLTFFRCGGVCLGTAIHHTAADGLGSLHFINSWARTTHTDTHIPIVLPSVNRTILRARSPPSITSTQIDCYTTQSTQSAPSFTSAILKLSTHHLSLLKTSPNKNNPKPPLSTFKAVVSHIWRSACKARGLDPSCPTRIYIAADTRTRLRPPLPDGYLGNAVFRTSAKATAGEVLSELGAAAKIDDAVKALDDEFIRSLVDYLEEKVNDVGLRKDGWVMPETDLWVVSWMGMPVYDADFGWGKPVYMGRACMQFGGLAYLMPSSPEEEDGGVSVVMAMEEGKMGRFKEIFYEDIGSAGSAHN</sequence>
<dbReference type="InterPro" id="IPR050317">
    <property type="entry name" value="Plant_Fungal_Acyltransferase"/>
</dbReference>
<dbReference type="Proteomes" id="UP001552299">
    <property type="component" value="Unassembled WGS sequence"/>
</dbReference>
<name>A0ABD0UWB6_DENTH</name>
<accession>A0ABD0UWB6</accession>
<keyword evidence="2" id="KW-0808">Transferase</keyword>
<organism evidence="5 6">
    <name type="scientific">Dendrobium thyrsiflorum</name>
    <name type="common">Pinecone-like raceme dendrobium</name>
    <name type="synonym">Orchid</name>
    <dbReference type="NCBI Taxonomy" id="117978"/>
    <lineage>
        <taxon>Eukaryota</taxon>
        <taxon>Viridiplantae</taxon>
        <taxon>Streptophyta</taxon>
        <taxon>Embryophyta</taxon>
        <taxon>Tracheophyta</taxon>
        <taxon>Spermatophyta</taxon>
        <taxon>Magnoliopsida</taxon>
        <taxon>Liliopsida</taxon>
        <taxon>Asparagales</taxon>
        <taxon>Orchidaceae</taxon>
        <taxon>Epidendroideae</taxon>
        <taxon>Malaxideae</taxon>
        <taxon>Dendrobiinae</taxon>
        <taxon>Dendrobium</taxon>
    </lineage>
</organism>
<keyword evidence="6" id="KW-1185">Reference proteome</keyword>
<evidence type="ECO:0000313" key="6">
    <source>
        <dbReference type="Proteomes" id="UP001552299"/>
    </source>
</evidence>
<dbReference type="PANTHER" id="PTHR31642">
    <property type="entry name" value="TRICHOTHECENE 3-O-ACETYLTRANSFERASE"/>
    <property type="match status" value="1"/>
</dbReference>
<gene>
    <name evidence="5" type="ORF">M5K25_014264</name>
</gene>
<reference evidence="5 6" key="1">
    <citation type="journal article" date="2024" name="Plant Biotechnol. J.">
        <title>Dendrobium thyrsiflorum genome and its molecular insights into genes involved in important horticultural traits.</title>
        <authorList>
            <person name="Chen B."/>
            <person name="Wang J.Y."/>
            <person name="Zheng P.J."/>
            <person name="Li K.L."/>
            <person name="Liang Y.M."/>
            <person name="Chen X.F."/>
            <person name="Zhang C."/>
            <person name="Zhao X."/>
            <person name="He X."/>
            <person name="Zhang G.Q."/>
            <person name="Liu Z.J."/>
            <person name="Xu Q."/>
        </authorList>
    </citation>
    <scope>NUCLEOTIDE SEQUENCE [LARGE SCALE GENOMIC DNA]</scope>
    <source>
        <strain evidence="5">GZMU011</strain>
    </source>
</reference>
<evidence type="ECO:0000256" key="2">
    <source>
        <dbReference type="ARBA" id="ARBA00022679"/>
    </source>
</evidence>
<feature type="region of interest" description="Disordered" evidence="4">
    <location>
        <begin position="197"/>
        <end position="219"/>
    </location>
</feature>
<evidence type="ECO:0000256" key="3">
    <source>
        <dbReference type="ARBA" id="ARBA00023315"/>
    </source>
</evidence>
<protein>
    <recommendedName>
        <fullName evidence="7">Shikimate O-hydroxycinnamoyltransferase</fullName>
    </recommendedName>
</protein>
<dbReference type="GO" id="GO:0016747">
    <property type="term" value="F:acyltransferase activity, transferring groups other than amino-acyl groups"/>
    <property type="evidence" value="ECO:0007669"/>
    <property type="project" value="UniProtKB-ARBA"/>
</dbReference>
<dbReference type="InterPro" id="IPR023213">
    <property type="entry name" value="CAT-like_dom_sf"/>
</dbReference>
<dbReference type="FunFam" id="3.30.559.10:FF:000008">
    <property type="entry name" value="Tryptamine hydroxycinnamoyl transferase"/>
    <property type="match status" value="2"/>
</dbReference>
<keyword evidence="3" id="KW-0012">Acyltransferase</keyword>
<dbReference type="AlphaFoldDB" id="A0ABD0UWB6"/>
<dbReference type="EMBL" id="JANQDX010000011">
    <property type="protein sequence ID" value="KAL0916730.1"/>
    <property type="molecule type" value="Genomic_DNA"/>
</dbReference>